<evidence type="ECO:0000313" key="2">
    <source>
        <dbReference type="Proteomes" id="UP001165960"/>
    </source>
</evidence>
<name>A0ACC2SNJ9_9FUNG</name>
<keyword evidence="2" id="KW-1185">Reference proteome</keyword>
<proteinExistence type="predicted"/>
<gene>
    <name evidence="1" type="ORF">DSO57_1039740</name>
</gene>
<reference evidence="1" key="1">
    <citation type="submission" date="2022-04" db="EMBL/GenBank/DDBJ databases">
        <title>Genome of the entomopathogenic fungus Entomophthora muscae.</title>
        <authorList>
            <person name="Elya C."/>
            <person name="Lovett B.R."/>
            <person name="Lee E."/>
            <person name="Macias A.M."/>
            <person name="Hajek A.E."/>
            <person name="De Bivort B.L."/>
            <person name="Kasson M.T."/>
            <person name="De Fine Licht H.H."/>
            <person name="Stajich J.E."/>
        </authorList>
    </citation>
    <scope>NUCLEOTIDE SEQUENCE</scope>
    <source>
        <strain evidence="1">Berkeley</strain>
    </source>
</reference>
<sequence length="169" mass="18985">MECRVSGKLKGPNPSHIIYKFVTDGKDMGVLGRDLTRHQGSRLQAKAHLSSQTRGIIPAMVELTSTDRRHGILIGVHGLHKAEHSLLVVTNTELAQQIRVVHGDLVRLRRAQSIDKRMARGSLEEGKHCMNGRKAPENTDKRCTGDGRRLVKHGIPHQRGHQHQNWEQN</sequence>
<evidence type="ECO:0000313" key="1">
    <source>
        <dbReference type="EMBL" id="KAJ9063880.1"/>
    </source>
</evidence>
<organism evidence="1 2">
    <name type="scientific">Entomophthora muscae</name>
    <dbReference type="NCBI Taxonomy" id="34485"/>
    <lineage>
        <taxon>Eukaryota</taxon>
        <taxon>Fungi</taxon>
        <taxon>Fungi incertae sedis</taxon>
        <taxon>Zoopagomycota</taxon>
        <taxon>Entomophthoromycotina</taxon>
        <taxon>Entomophthoromycetes</taxon>
        <taxon>Entomophthorales</taxon>
        <taxon>Entomophthoraceae</taxon>
        <taxon>Entomophthora</taxon>
    </lineage>
</organism>
<accession>A0ACC2SNJ9</accession>
<comment type="caution">
    <text evidence="1">The sequence shown here is derived from an EMBL/GenBank/DDBJ whole genome shotgun (WGS) entry which is preliminary data.</text>
</comment>
<dbReference type="Proteomes" id="UP001165960">
    <property type="component" value="Unassembled WGS sequence"/>
</dbReference>
<dbReference type="EMBL" id="QTSX02004605">
    <property type="protein sequence ID" value="KAJ9063880.1"/>
    <property type="molecule type" value="Genomic_DNA"/>
</dbReference>
<protein>
    <submittedName>
        <fullName evidence="1">Uncharacterized protein</fullName>
    </submittedName>
</protein>